<name>A0A0E9QVM7_ANGAN</name>
<reference evidence="1" key="2">
    <citation type="journal article" date="2015" name="Fish Shellfish Immunol.">
        <title>Early steps in the European eel (Anguilla anguilla)-Vibrio vulnificus interaction in the gills: Role of the RtxA13 toxin.</title>
        <authorList>
            <person name="Callol A."/>
            <person name="Pajuelo D."/>
            <person name="Ebbesson L."/>
            <person name="Teles M."/>
            <person name="MacKenzie S."/>
            <person name="Amaro C."/>
        </authorList>
    </citation>
    <scope>NUCLEOTIDE SEQUENCE</scope>
</reference>
<reference evidence="1" key="1">
    <citation type="submission" date="2014-11" db="EMBL/GenBank/DDBJ databases">
        <authorList>
            <person name="Amaro Gonzalez C."/>
        </authorList>
    </citation>
    <scope>NUCLEOTIDE SEQUENCE</scope>
</reference>
<sequence length="30" mass="3549">MSFKLKSKIAVWQLFHFHELILYLATSAEP</sequence>
<proteinExistence type="predicted"/>
<accession>A0A0E9QVM7</accession>
<organism evidence="1">
    <name type="scientific">Anguilla anguilla</name>
    <name type="common">European freshwater eel</name>
    <name type="synonym">Muraena anguilla</name>
    <dbReference type="NCBI Taxonomy" id="7936"/>
    <lineage>
        <taxon>Eukaryota</taxon>
        <taxon>Metazoa</taxon>
        <taxon>Chordata</taxon>
        <taxon>Craniata</taxon>
        <taxon>Vertebrata</taxon>
        <taxon>Euteleostomi</taxon>
        <taxon>Actinopterygii</taxon>
        <taxon>Neopterygii</taxon>
        <taxon>Teleostei</taxon>
        <taxon>Anguilliformes</taxon>
        <taxon>Anguillidae</taxon>
        <taxon>Anguilla</taxon>
    </lineage>
</organism>
<dbReference type="AlphaFoldDB" id="A0A0E9QVM7"/>
<evidence type="ECO:0000313" key="1">
    <source>
        <dbReference type="EMBL" id="JAH21016.1"/>
    </source>
</evidence>
<protein>
    <submittedName>
        <fullName evidence="1">Uncharacterized protein</fullName>
    </submittedName>
</protein>
<dbReference type="EMBL" id="GBXM01087561">
    <property type="protein sequence ID" value="JAH21016.1"/>
    <property type="molecule type" value="Transcribed_RNA"/>
</dbReference>